<gene>
    <name evidence="1" type="ORF">OWV82_018396</name>
</gene>
<organism evidence="1 2">
    <name type="scientific">Melia azedarach</name>
    <name type="common">Chinaberry tree</name>
    <dbReference type="NCBI Taxonomy" id="155640"/>
    <lineage>
        <taxon>Eukaryota</taxon>
        <taxon>Viridiplantae</taxon>
        <taxon>Streptophyta</taxon>
        <taxon>Embryophyta</taxon>
        <taxon>Tracheophyta</taxon>
        <taxon>Spermatophyta</taxon>
        <taxon>Magnoliopsida</taxon>
        <taxon>eudicotyledons</taxon>
        <taxon>Gunneridae</taxon>
        <taxon>Pentapetalae</taxon>
        <taxon>rosids</taxon>
        <taxon>malvids</taxon>
        <taxon>Sapindales</taxon>
        <taxon>Meliaceae</taxon>
        <taxon>Melia</taxon>
    </lineage>
</organism>
<keyword evidence="2" id="KW-1185">Reference proteome</keyword>
<dbReference type="EMBL" id="CM051403">
    <property type="protein sequence ID" value="KAJ4708454.1"/>
    <property type="molecule type" value="Genomic_DNA"/>
</dbReference>
<dbReference type="Proteomes" id="UP001164539">
    <property type="component" value="Chromosome 10"/>
</dbReference>
<proteinExistence type="predicted"/>
<name>A0ACC1XCL6_MELAZ</name>
<accession>A0ACC1XCL6</accession>
<evidence type="ECO:0000313" key="1">
    <source>
        <dbReference type="EMBL" id="KAJ4708454.1"/>
    </source>
</evidence>
<comment type="caution">
    <text evidence="1">The sequence shown here is derived from an EMBL/GenBank/DDBJ whole genome shotgun (WGS) entry which is preliminary data.</text>
</comment>
<reference evidence="1 2" key="1">
    <citation type="journal article" date="2023" name="Science">
        <title>Complex scaffold remodeling in plant triterpene biosynthesis.</title>
        <authorList>
            <person name="De La Pena R."/>
            <person name="Hodgson H."/>
            <person name="Liu J.C."/>
            <person name="Stephenson M.J."/>
            <person name="Martin A.C."/>
            <person name="Owen C."/>
            <person name="Harkess A."/>
            <person name="Leebens-Mack J."/>
            <person name="Jimenez L.E."/>
            <person name="Osbourn A."/>
            <person name="Sattely E.S."/>
        </authorList>
    </citation>
    <scope>NUCLEOTIDE SEQUENCE [LARGE SCALE GENOMIC DNA]</scope>
    <source>
        <strain evidence="2">cv. JPN11</strain>
        <tissue evidence="1">Leaf</tissue>
    </source>
</reference>
<evidence type="ECO:0000313" key="2">
    <source>
        <dbReference type="Proteomes" id="UP001164539"/>
    </source>
</evidence>
<protein>
    <submittedName>
        <fullName evidence="1">DUF4378 domain-containing protein</fullName>
    </submittedName>
</protein>
<sequence length="848" mass="96072">MHPDSLKSVVYRSFVTCDDPKGVVECGTIRKSKSSSQKMEHKNKIQKAKKTSDATFSSKAKKKEEMVSKGISEELLSPSSFQLLEVSRGAQKLNQMIDAWSKGKTFDGESKDVAKDLLKGALDLQESLMMLGKLQEASQYMAWLKKKQKEKSDRRMNDELGIERANSYHFGERNYRMGFQKPRLSADGSSRDCFDELRNAIRDGLARQNLLPKRETEEKMGFHQRHLDSASEIASTSSSQSSMTHTNNYSSTDSLLSSATQEKKAKSPNLIAKLMGLEEFPSKPLQKQLKNEKISSQQRPMFDFDMPKIRKPQSVRHHEKTEHGTLKEILETMHFTGLLKSNSVKELKSYPHHSSDSHVQQSSMGNTPPIVLIKPLRGQFLESKEPFAPMFQEKDVQDPKMMLTELKVKGEFPYRTAERKEKVSKSGKISRKKEIEETPMKRPSKEEVTKEIKKIAEKPEEVKIKQRGGNKRNVIQQPQKKEVIDKKPDDNLKAMLTSGKLAEKEIEKAKNVSSCRDQVKATATKIKKPESGSNVSKNQTHRQHNSTPNTMLNQTKQKVSQNSNDRKMSLIKREKPVREPAAAKSTGENVGSKKDDNKIDFTSESDSVLMESNDICVDQLPAREETDSSEFHIGEHYNNSQSSLDDAVLMTSQSECDSNFVEEVNDGASHIITNGKSFKIETDLKLLLLSNSEFLGHAEELFDLDLNCPTSLETSEIEVTVVINERLSMDIANELMERISLPDSKIVHPLLLTWLRKPRIYISLDKLLEEVYDGVETLESYTKLLDETENLPIDSLCSLLEKDIRSKGIVSGIWDLGWRNEFSTDDIEHAVNDIEKLLLSALIDELIT</sequence>